<feature type="transmembrane region" description="Helical" evidence="1">
    <location>
        <begin position="12"/>
        <end position="30"/>
    </location>
</feature>
<proteinExistence type="predicted"/>
<name>A0A8S9IYJ5_BRACR</name>
<evidence type="ECO:0000256" key="1">
    <source>
        <dbReference type="SAM" id="Phobius"/>
    </source>
</evidence>
<dbReference type="AlphaFoldDB" id="A0A8S9IYJ5"/>
<reference evidence="2" key="1">
    <citation type="submission" date="2019-12" db="EMBL/GenBank/DDBJ databases">
        <title>Genome sequencing and annotation of Brassica cretica.</title>
        <authorList>
            <person name="Studholme D.J."/>
            <person name="Sarris P.F."/>
        </authorList>
    </citation>
    <scope>NUCLEOTIDE SEQUENCE</scope>
    <source>
        <strain evidence="2">PFS-102/07</strain>
        <tissue evidence="2">Leaf</tissue>
    </source>
</reference>
<keyword evidence="1" id="KW-1133">Transmembrane helix</keyword>
<sequence length="123" mass="12817">MSFTYFSIDGETFMASLSGISIIILSRALLQMALSISRFAIALLGGKGGKVLYTLSIAGSADAVGFGALGVDCRSMPSRVCRSVLSHVSRSTLSLVHQSISLLSSDSRSWSSRSSCGSSSSLV</sequence>
<accession>A0A8S9IYJ5</accession>
<keyword evidence="1" id="KW-0472">Membrane</keyword>
<comment type="caution">
    <text evidence="2">The sequence shown here is derived from an EMBL/GenBank/DDBJ whole genome shotgun (WGS) entry which is preliminary data.</text>
</comment>
<protein>
    <submittedName>
        <fullName evidence="2">Uncharacterized protein</fullName>
    </submittedName>
</protein>
<keyword evidence="1" id="KW-0812">Transmembrane</keyword>
<gene>
    <name evidence="2" type="ORF">F2Q70_00003665</name>
</gene>
<evidence type="ECO:0000313" key="2">
    <source>
        <dbReference type="EMBL" id="KAF2573907.1"/>
    </source>
</evidence>
<dbReference type="EMBL" id="QGKY02001015">
    <property type="protein sequence ID" value="KAF2573907.1"/>
    <property type="molecule type" value="Genomic_DNA"/>
</dbReference>
<organism evidence="2">
    <name type="scientific">Brassica cretica</name>
    <name type="common">Mustard</name>
    <dbReference type="NCBI Taxonomy" id="69181"/>
    <lineage>
        <taxon>Eukaryota</taxon>
        <taxon>Viridiplantae</taxon>
        <taxon>Streptophyta</taxon>
        <taxon>Embryophyta</taxon>
        <taxon>Tracheophyta</taxon>
        <taxon>Spermatophyta</taxon>
        <taxon>Magnoliopsida</taxon>
        <taxon>eudicotyledons</taxon>
        <taxon>Gunneridae</taxon>
        <taxon>Pentapetalae</taxon>
        <taxon>rosids</taxon>
        <taxon>malvids</taxon>
        <taxon>Brassicales</taxon>
        <taxon>Brassicaceae</taxon>
        <taxon>Brassiceae</taxon>
        <taxon>Brassica</taxon>
    </lineage>
</organism>